<dbReference type="Gramene" id="TraesCLE_scaffold_042564_01G000200.1">
    <property type="protein sequence ID" value="TraesCLE_scaffold_042564_01G000200.1"/>
    <property type="gene ID" value="TraesCLE_scaffold_042564_01G000200"/>
</dbReference>
<accession>A0A3B5YUT8</accession>
<dbReference type="Gramene" id="TraesROB_scaffold_040329_01G000100.1">
    <property type="protein sequence ID" value="TraesROB_scaffold_040329_01G000100.1"/>
    <property type="gene ID" value="TraesROB_scaffold_040329_01G000100"/>
</dbReference>
<keyword evidence="3" id="KW-1185">Reference proteome</keyword>
<proteinExistence type="predicted"/>
<dbReference type="Gramene" id="TraesCAD_scaffold_042265_01G000100.1">
    <property type="protein sequence ID" value="TraesCAD_scaffold_042265_01G000100.1"/>
    <property type="gene ID" value="TraesCAD_scaffold_042265_01G000100"/>
</dbReference>
<reference evidence="2" key="2">
    <citation type="submission" date="2018-10" db="UniProtKB">
        <authorList>
            <consortium name="EnsemblPlants"/>
        </authorList>
    </citation>
    <scope>IDENTIFICATION</scope>
</reference>
<dbReference type="Gramene" id="TraesCS1B03G0443400.1">
    <property type="protein sequence ID" value="TraesCS1B03G0443400.1.CDS1"/>
    <property type="gene ID" value="TraesCS1B03G0443400"/>
</dbReference>
<sequence length="94" mass="10096">MRDVPIAQLAERLLCQRLGIVAEGEQLTEAAISKFVSLFHGRLPDITIAALRALFHLDCDLLTAVEDALVQHGGEDGPELQMQGNEDVAASTAT</sequence>
<reference evidence="2" key="1">
    <citation type="submission" date="2018-08" db="EMBL/GenBank/DDBJ databases">
        <authorList>
            <person name="Rossello M."/>
        </authorList>
    </citation>
    <scope>NUCLEOTIDE SEQUENCE [LARGE SCALE GENOMIC DNA]</scope>
    <source>
        <strain evidence="2">cv. Chinese Spring</strain>
    </source>
</reference>
<dbReference type="AlphaFoldDB" id="A0A3B5YUT8"/>
<evidence type="ECO:0000256" key="1">
    <source>
        <dbReference type="SAM" id="MobiDB-lite"/>
    </source>
</evidence>
<protein>
    <submittedName>
        <fullName evidence="2">Uncharacterized protein</fullName>
    </submittedName>
</protein>
<name>A0A3B5YUT8_WHEAT</name>
<dbReference type="Gramene" id="TraesCS1B02G154300.1">
    <property type="protein sequence ID" value="TraesCS1B02G154300.1.cds1"/>
    <property type="gene ID" value="TraesCS1B02G154300"/>
</dbReference>
<dbReference type="Gramene" id="TraesWEE_scaffold_038633_01G000200.1">
    <property type="protein sequence ID" value="TraesWEE_scaffold_038633_01G000200.1"/>
    <property type="gene ID" value="TraesWEE_scaffold_038633_01G000200"/>
</dbReference>
<feature type="region of interest" description="Disordered" evidence="1">
    <location>
        <begin position="73"/>
        <end position="94"/>
    </location>
</feature>
<dbReference type="EnsemblPlants" id="TraesCS1B02G154300.1">
    <property type="protein sequence ID" value="TraesCS1B02G154300.1.cds1"/>
    <property type="gene ID" value="TraesCS1B02G154300"/>
</dbReference>
<evidence type="ECO:0000313" key="3">
    <source>
        <dbReference type="Proteomes" id="UP000019116"/>
    </source>
</evidence>
<evidence type="ECO:0000313" key="2">
    <source>
        <dbReference type="EnsemblPlants" id="TraesCS1B02G154300.1.cds1"/>
    </source>
</evidence>
<dbReference type="SMR" id="A0A3B5YUT8"/>
<organism evidence="2">
    <name type="scientific">Triticum aestivum</name>
    <name type="common">Wheat</name>
    <dbReference type="NCBI Taxonomy" id="4565"/>
    <lineage>
        <taxon>Eukaryota</taxon>
        <taxon>Viridiplantae</taxon>
        <taxon>Streptophyta</taxon>
        <taxon>Embryophyta</taxon>
        <taxon>Tracheophyta</taxon>
        <taxon>Spermatophyta</taxon>
        <taxon>Magnoliopsida</taxon>
        <taxon>Liliopsida</taxon>
        <taxon>Poales</taxon>
        <taxon>Poaceae</taxon>
        <taxon>BOP clade</taxon>
        <taxon>Pooideae</taxon>
        <taxon>Triticodae</taxon>
        <taxon>Triticeae</taxon>
        <taxon>Triticinae</taxon>
        <taxon>Triticum</taxon>
    </lineage>
</organism>
<dbReference type="Proteomes" id="UP000019116">
    <property type="component" value="Chromosome 1B"/>
</dbReference>